<dbReference type="CDD" id="cd00561">
    <property type="entry name" value="CobA_ACA"/>
    <property type="match status" value="1"/>
</dbReference>
<dbReference type="PANTHER" id="PTHR46638:SF1">
    <property type="entry name" value="CORRINOID ADENOSYLTRANSFERASE"/>
    <property type="match status" value="1"/>
</dbReference>
<comment type="pathway">
    <text evidence="1 8">Cofactor biosynthesis; adenosylcobalamin biosynthesis; adenosylcobalamin from cob(II)yrinate a,c-diamide: step 2/7.</text>
</comment>
<keyword evidence="8" id="KW-0547">Nucleotide-binding</keyword>
<accession>A0ABN8ELX4</accession>
<evidence type="ECO:0000256" key="7">
    <source>
        <dbReference type="ARBA" id="ARBA00048692"/>
    </source>
</evidence>
<comment type="caution">
    <text evidence="9">The sequence shown here is derived from an EMBL/GenBank/DDBJ whole genome shotgun (WGS) entry which is preliminary data.</text>
</comment>
<evidence type="ECO:0000313" key="9">
    <source>
        <dbReference type="EMBL" id="CAH0993374.1"/>
    </source>
</evidence>
<comment type="subcellular location">
    <subcellularLocation>
        <location evidence="8">Cytoplasm</location>
    </subcellularLocation>
</comment>
<dbReference type="NCBIfam" id="TIGR00708">
    <property type="entry name" value="cobA"/>
    <property type="match status" value="1"/>
</dbReference>
<dbReference type="GO" id="GO:0008817">
    <property type="term" value="F:corrinoid adenosyltransferase activity"/>
    <property type="evidence" value="ECO:0007669"/>
    <property type="project" value="UniProtKB-EC"/>
</dbReference>
<dbReference type="SUPFAM" id="SSF52540">
    <property type="entry name" value="P-loop containing nucleoside triphosphate hydrolases"/>
    <property type="match status" value="1"/>
</dbReference>
<name>A0ABN8ELX4_9GAMM</name>
<keyword evidence="8" id="KW-0067">ATP-binding</keyword>
<dbReference type="RefSeq" id="WP_237446054.1">
    <property type="nucleotide sequence ID" value="NZ_CAKLPX010000008.1"/>
</dbReference>
<organism evidence="9 10">
    <name type="scientific">Sinobacterium norvegicum</name>
    <dbReference type="NCBI Taxonomy" id="1641715"/>
    <lineage>
        <taxon>Bacteria</taxon>
        <taxon>Pseudomonadati</taxon>
        <taxon>Pseudomonadota</taxon>
        <taxon>Gammaproteobacteria</taxon>
        <taxon>Cellvibrionales</taxon>
        <taxon>Spongiibacteraceae</taxon>
        <taxon>Sinobacterium</taxon>
    </lineage>
</organism>
<dbReference type="PANTHER" id="PTHR46638">
    <property type="entry name" value="CORRINOID ADENOSYLTRANSFERASE"/>
    <property type="match status" value="1"/>
</dbReference>
<evidence type="ECO:0000313" key="10">
    <source>
        <dbReference type="Proteomes" id="UP000838100"/>
    </source>
</evidence>
<comment type="similarity">
    <text evidence="2 8">Belongs to the Cob(I)alamin adenosyltransferase family.</text>
</comment>
<evidence type="ECO:0000256" key="6">
    <source>
        <dbReference type="ARBA" id="ARBA00048555"/>
    </source>
</evidence>
<dbReference type="Pfam" id="PF02572">
    <property type="entry name" value="CobA_CobO_BtuR"/>
    <property type="match status" value="1"/>
</dbReference>
<evidence type="ECO:0000256" key="3">
    <source>
        <dbReference type="ARBA" id="ARBA00012454"/>
    </source>
</evidence>
<comment type="catalytic activity">
    <reaction evidence="6 8">
        <text>2 cob(II)yrinate a,c diamide + reduced [electron-transfer flavoprotein] + 2 ATP = 2 adenosylcob(III)yrinate a,c-diamide + 2 triphosphate + oxidized [electron-transfer flavoprotein] + 3 H(+)</text>
        <dbReference type="Rhea" id="RHEA:11528"/>
        <dbReference type="Rhea" id="RHEA-COMP:10685"/>
        <dbReference type="Rhea" id="RHEA-COMP:10686"/>
        <dbReference type="ChEBI" id="CHEBI:15378"/>
        <dbReference type="ChEBI" id="CHEBI:18036"/>
        <dbReference type="ChEBI" id="CHEBI:30616"/>
        <dbReference type="ChEBI" id="CHEBI:57692"/>
        <dbReference type="ChEBI" id="CHEBI:58307"/>
        <dbReference type="ChEBI" id="CHEBI:58503"/>
        <dbReference type="ChEBI" id="CHEBI:58537"/>
        <dbReference type="EC" id="2.5.1.17"/>
    </reaction>
</comment>
<dbReference type="InterPro" id="IPR027417">
    <property type="entry name" value="P-loop_NTPase"/>
</dbReference>
<evidence type="ECO:0000256" key="5">
    <source>
        <dbReference type="ARBA" id="ARBA00024929"/>
    </source>
</evidence>
<dbReference type="EC" id="2.5.1.17" evidence="3 8"/>
<keyword evidence="8" id="KW-0169">Cobalamin biosynthesis</keyword>
<evidence type="ECO:0000256" key="8">
    <source>
        <dbReference type="PIRNR" id="PIRNR015617"/>
    </source>
</evidence>
<dbReference type="Gene3D" id="3.40.50.300">
    <property type="entry name" value="P-loop containing nucleotide triphosphate hydrolases"/>
    <property type="match status" value="1"/>
</dbReference>
<sequence>MSEELHRQKSIKRKAVIDAKIAKATEQRGVLILLKGNGKGKSSSAFGTMARSVGHGKHCAVVQFSKGRLETGEFKLFHRHPQIDWHVMGHGFTWETQDCARDIAAAEQAWQKAAELLADDSLDLIVLDEMSYMFKYDYLSVEPVVAALKARPRMQTVIITGRTMALGLQDIADTISVIQDERHAFRLGVKAQAGIEY</sequence>
<dbReference type="EMBL" id="CAKLPX010000008">
    <property type="protein sequence ID" value="CAH0993374.1"/>
    <property type="molecule type" value="Genomic_DNA"/>
</dbReference>
<proteinExistence type="inferred from homology"/>
<dbReference type="NCBIfam" id="NF004637">
    <property type="entry name" value="PRK05986.1"/>
    <property type="match status" value="1"/>
</dbReference>
<reference evidence="9" key="1">
    <citation type="submission" date="2021-12" db="EMBL/GenBank/DDBJ databases">
        <authorList>
            <person name="Rodrigo-Torres L."/>
            <person name="Arahal R. D."/>
            <person name="Lucena T."/>
        </authorList>
    </citation>
    <scope>NUCLEOTIDE SEQUENCE</scope>
    <source>
        <strain evidence="9">CECT 8267</strain>
    </source>
</reference>
<gene>
    <name evidence="9" type="primary">btuR_2</name>
    <name evidence="9" type="ORF">SIN8267_03523</name>
</gene>
<keyword evidence="8" id="KW-0963">Cytoplasm</keyword>
<evidence type="ECO:0000256" key="4">
    <source>
        <dbReference type="ARBA" id="ARBA00023244"/>
    </source>
</evidence>
<protein>
    <recommendedName>
        <fullName evidence="3 8">Corrinoid adenosyltransferase</fullName>
        <ecNumber evidence="3 8">2.5.1.17</ecNumber>
    </recommendedName>
    <alternativeName>
        <fullName evidence="8">Cob(II)alamin adenosyltransferase</fullName>
    </alternativeName>
    <alternativeName>
        <fullName evidence="8">Cob(II)yrinic acid a,c-diamide adenosyltransferase</fullName>
    </alternativeName>
</protein>
<dbReference type="Proteomes" id="UP000838100">
    <property type="component" value="Unassembled WGS sequence"/>
</dbReference>
<keyword evidence="10" id="KW-1185">Reference proteome</keyword>
<evidence type="ECO:0000256" key="1">
    <source>
        <dbReference type="ARBA" id="ARBA00005121"/>
    </source>
</evidence>
<comment type="catalytic activity">
    <reaction evidence="7 8">
        <text>2 cob(II)alamin + reduced [electron-transfer flavoprotein] + 2 ATP = 2 adenosylcob(III)alamin + 2 triphosphate + oxidized [electron-transfer flavoprotein] + 3 H(+)</text>
        <dbReference type="Rhea" id="RHEA:28671"/>
        <dbReference type="Rhea" id="RHEA-COMP:10685"/>
        <dbReference type="Rhea" id="RHEA-COMP:10686"/>
        <dbReference type="ChEBI" id="CHEBI:15378"/>
        <dbReference type="ChEBI" id="CHEBI:16304"/>
        <dbReference type="ChEBI" id="CHEBI:18036"/>
        <dbReference type="ChEBI" id="CHEBI:18408"/>
        <dbReference type="ChEBI" id="CHEBI:30616"/>
        <dbReference type="ChEBI" id="CHEBI:57692"/>
        <dbReference type="ChEBI" id="CHEBI:58307"/>
        <dbReference type="EC" id="2.5.1.17"/>
    </reaction>
</comment>
<dbReference type="InterPro" id="IPR003724">
    <property type="entry name" value="CblAdoTrfase_CobA"/>
</dbReference>
<evidence type="ECO:0000256" key="2">
    <source>
        <dbReference type="ARBA" id="ARBA00007487"/>
    </source>
</evidence>
<keyword evidence="8 9" id="KW-0808">Transferase</keyword>
<keyword evidence="4 8" id="KW-0627">Porphyrin biosynthesis</keyword>
<dbReference type="PIRSF" id="PIRSF015617">
    <property type="entry name" value="Adensltrnsf_CobA"/>
    <property type="match status" value="1"/>
</dbReference>
<comment type="function">
    <text evidence="5 8">Required for both de novo synthesis of the corrin ring for the assimilation of exogenous corrinoids. Participates in the adenosylation of a variety of incomplete and complete corrinoids.</text>
</comment>